<gene>
    <name evidence="9" type="ORF">SCP_1601920</name>
</gene>
<evidence type="ECO:0000256" key="5">
    <source>
        <dbReference type="ARBA" id="ARBA00023212"/>
    </source>
</evidence>
<evidence type="ECO:0000256" key="7">
    <source>
        <dbReference type="SAM" id="MobiDB-lite"/>
    </source>
</evidence>
<feature type="compositionally biased region" description="Polar residues" evidence="7">
    <location>
        <begin position="60"/>
        <end position="81"/>
    </location>
</feature>
<dbReference type="EMBL" id="BFAD01000016">
    <property type="protein sequence ID" value="GBE89530.1"/>
    <property type="molecule type" value="Genomic_DNA"/>
</dbReference>
<evidence type="ECO:0000256" key="4">
    <source>
        <dbReference type="ARBA" id="ARBA00023054"/>
    </source>
</evidence>
<accession>A0A401H597</accession>
<keyword evidence="3" id="KW-0597">Phosphoprotein</keyword>
<evidence type="ECO:0000259" key="8">
    <source>
        <dbReference type="Pfam" id="PF10495"/>
    </source>
</evidence>
<dbReference type="Gene3D" id="1.10.287.1490">
    <property type="match status" value="1"/>
</dbReference>
<feature type="compositionally biased region" description="Low complexity" evidence="7">
    <location>
        <begin position="225"/>
        <end position="245"/>
    </location>
</feature>
<dbReference type="InterPro" id="IPR019528">
    <property type="entry name" value="PACT_domain"/>
</dbReference>
<evidence type="ECO:0000256" key="6">
    <source>
        <dbReference type="SAM" id="Coils"/>
    </source>
</evidence>
<sequence length="1667" mass="186499">MAAMLETPSRVWRRIQAVEGKDMPSLPSLPGFEDSAEQPSESNETTNDDMDLSLPIHSTPALSNHTATSTIKAPSSASSTARFAHSIASRSSKSALSASRGSAVQPVVQDSFDVSSIPSLPDAHSHDKGDSDIRTSDQETESSVQGSYVPQTIADDIGGDIDVDMDISDALESVSRPNSPAMDDAVTPSKKYDYSVSLRTEAKPSPFDKMRHVAIRRPLSRTRTRTPSLTHTTPSSSSSSSHSTPQSNHSISYVRSAAASPLSPFAVPLPRSVTASPAPVIQVEDETHEAESVAEIENTYEPTEVLNPEEVSEQGQDDHREPTFSSDEAPTQTEDHSMRGMQTPMPMSTAMSSPAPSAMFTPTPVFHARPRARFAPLSSVTPQPKPLQAPDEHEEELSEVTEDHEHEDLATPYAAHKRSFLLSVINSTARPRMKYPTPHPHRIADRQQSQLQMTPSVNLRSAFAGATPRSQLGPRLSHPLAHAWAPSESESASGSEAGSVAQSDSPPGAQSPYDPAVDRASFVSTASSHDLTTYARANASFDPVMGLGERGHGVGRFNAVKLNNYMYGLNRRLQEENETLVIRLKEYEEKYGPAAEGERSPAAQEPPRRRSSGGGRRVSAGPGIGLGDVAEDEEEKAALEEVVEELKEELEQCKREKEQAEAALLVEQGERAKDKDRYRDRMGEVERGVERIVQELELKAEEAQQAVKRTEEDKMQAVKEVEKQMAVRVVEKEVLAERLRKAEDALRSGKDLGAELNVSNERVAQVMGDLKNANVQIRELEDEVMKADERMDVLEKELQEERRVASGLEDELQAKSDELAHTQRRIRTLEEDIQKAQDALRDSKTYVSKLDADASAAIARAESLQEELAVAEDKVAYMASDAEQDKDEIDRLANEADKASELARQMEEALEAAESKMLADEQEVIALKAKVNTLERAMEREQERSRSQVGPSHSEVARDVQAEIDALEEELDDAHKEIARLNTIVSQSPSRKAIEKAKDARIEMLEKENEDLLDRIKSLRTNAFSSTPGRSNGSGISPMHRQILAMSMKSPKTPGGPLRDLSWLQTTIHDPTVSPLVQEIARLQQELDRANESIDDKLDRLEDAGMGVVGLTKQLEDARTKIVALEDEIARLSRKEDRRYHRLQRARCRKCRTKFHLHDLASPADGDESSMFDASDMSLATEPPTPPTKTSEALRASLQTVNAQLASMKKAWDQEKRKLLGEKAVLQDAAKRLNLEVREAKNEIQRFAETERAGEKARADIKSELNKAKRVIDDLETDLKTERARLRSLTTEQSRAQREKDEVAIQLRRTESDMAEVKQHLHRVKQENQELEGELRTTVNAEQQARRLELRVAENADTIEQLRQERSLLSTNYKDLQRRYGQVSENMNKLRDEYTASQTSHNNRRHQLDLHLLEVEDLRRALSDQTEELHRAESEKNRIAAEKSDFANNVAVLETDLQRVRKDAEAFGRDLKLLRAQKDRLEEERKQQDAKSERSHKQSQTQIRVLKDELDSQREKVRAITKQLKTHLCAADDNQLAAIRIQHNKECKGLIVQIRYLKAKFVRESTLRCDLGYQKRYLLALLARLQRNEEKILSAISKIGYPAADPPSPVTRKRTLKGVVRAVVFIMRSKHASNSWREQCASREAITAALEEVRQHRTVKPLRTNNL</sequence>
<feature type="compositionally biased region" description="Polar residues" evidence="7">
    <location>
        <begin position="141"/>
        <end position="150"/>
    </location>
</feature>
<feature type="compositionally biased region" description="Acidic residues" evidence="7">
    <location>
        <begin position="157"/>
        <end position="169"/>
    </location>
</feature>
<reference evidence="9 10" key="1">
    <citation type="journal article" date="2018" name="Sci. Rep.">
        <title>Genome sequence of the cauliflower mushroom Sparassis crispa (Hanabiratake) and its association with beneficial usage.</title>
        <authorList>
            <person name="Kiyama R."/>
            <person name="Furutani Y."/>
            <person name="Kawaguchi K."/>
            <person name="Nakanishi T."/>
        </authorList>
    </citation>
    <scope>NUCLEOTIDE SEQUENCE [LARGE SCALE GENOMIC DNA]</scope>
</reference>
<proteinExistence type="predicted"/>
<feature type="compositionally biased region" description="Low complexity" evidence="7">
    <location>
        <begin position="84"/>
        <end position="103"/>
    </location>
</feature>
<evidence type="ECO:0000313" key="9">
    <source>
        <dbReference type="EMBL" id="GBE89530.1"/>
    </source>
</evidence>
<evidence type="ECO:0000256" key="2">
    <source>
        <dbReference type="ARBA" id="ARBA00022490"/>
    </source>
</evidence>
<feature type="compositionally biased region" description="Polar residues" evidence="7">
    <location>
        <begin position="323"/>
        <end position="332"/>
    </location>
</feature>
<feature type="compositionally biased region" description="Acidic residues" evidence="7">
    <location>
        <begin position="283"/>
        <end position="294"/>
    </location>
</feature>
<feature type="region of interest" description="Disordered" evidence="7">
    <location>
        <begin position="591"/>
        <end position="633"/>
    </location>
</feature>
<keyword evidence="10" id="KW-1185">Reference proteome</keyword>
<dbReference type="RefSeq" id="XP_027620443.1">
    <property type="nucleotide sequence ID" value="XM_027764642.1"/>
</dbReference>
<keyword evidence="4 6" id="KW-0175">Coiled coil</keyword>
<feature type="domain" description="Pericentrin/AKAP-450 centrosomal targeting" evidence="8">
    <location>
        <begin position="1560"/>
        <end position="1636"/>
    </location>
</feature>
<evidence type="ECO:0000313" key="10">
    <source>
        <dbReference type="Proteomes" id="UP000287166"/>
    </source>
</evidence>
<evidence type="ECO:0000256" key="1">
    <source>
        <dbReference type="ARBA" id="ARBA00004267"/>
    </source>
</evidence>
<dbReference type="InParanoid" id="A0A401H597"/>
<dbReference type="PANTHER" id="PTHR23160:SF19">
    <property type="entry name" value="MYOSIN HEAVY CHAIN-RELATED PROTEIN"/>
    <property type="match status" value="1"/>
</dbReference>
<dbReference type="Pfam" id="PF10495">
    <property type="entry name" value="PACT_coil_coil"/>
    <property type="match status" value="1"/>
</dbReference>
<dbReference type="GO" id="GO:0005737">
    <property type="term" value="C:cytoplasm"/>
    <property type="evidence" value="ECO:0007669"/>
    <property type="project" value="UniProtKB-ARBA"/>
</dbReference>
<feature type="compositionally biased region" description="Basic and acidic residues" evidence="7">
    <location>
        <begin position="1482"/>
        <end position="1496"/>
    </location>
</feature>
<comment type="subcellular location">
    <subcellularLocation>
        <location evidence="1">Cytoplasm</location>
        <location evidence="1">Cytoskeleton</location>
        <location evidence="1">Microtubule organizing center</location>
    </subcellularLocation>
</comment>
<feature type="region of interest" description="Disordered" evidence="7">
    <location>
        <begin position="1482"/>
        <end position="1503"/>
    </location>
</feature>
<feature type="region of interest" description="Disordered" evidence="7">
    <location>
        <begin position="16"/>
        <end position="406"/>
    </location>
</feature>
<dbReference type="GO" id="GO:0005815">
    <property type="term" value="C:microtubule organizing center"/>
    <property type="evidence" value="ECO:0007669"/>
    <property type="project" value="UniProtKB-SubCell"/>
</dbReference>
<feature type="compositionally biased region" description="Low complexity" evidence="7">
    <location>
        <begin position="343"/>
        <end position="364"/>
    </location>
</feature>
<comment type="caution">
    <text evidence="9">The sequence shown here is derived from an EMBL/GenBank/DDBJ whole genome shotgun (WGS) entry which is preliminary data.</text>
</comment>
<keyword evidence="2" id="KW-0963">Cytoplasm</keyword>
<feature type="compositionally biased region" description="Basic and acidic residues" evidence="7">
    <location>
        <begin position="200"/>
        <end position="211"/>
    </location>
</feature>
<evidence type="ECO:0000256" key="3">
    <source>
        <dbReference type="ARBA" id="ARBA00022553"/>
    </source>
</evidence>
<keyword evidence="5" id="KW-0206">Cytoskeleton</keyword>
<feature type="compositionally biased region" description="Gly residues" evidence="7">
    <location>
        <begin position="612"/>
        <end position="626"/>
    </location>
</feature>
<dbReference type="Proteomes" id="UP000287166">
    <property type="component" value="Unassembled WGS sequence"/>
</dbReference>
<dbReference type="PANTHER" id="PTHR23160">
    <property type="entry name" value="SYNAPTONEMAL COMPLEX PROTEIN-RELATED"/>
    <property type="match status" value="1"/>
</dbReference>
<dbReference type="OrthoDB" id="2020852at2759"/>
<feature type="region of interest" description="Disordered" evidence="7">
    <location>
        <begin position="432"/>
        <end position="451"/>
    </location>
</feature>
<organism evidence="9 10">
    <name type="scientific">Sparassis crispa</name>
    <dbReference type="NCBI Taxonomy" id="139825"/>
    <lineage>
        <taxon>Eukaryota</taxon>
        <taxon>Fungi</taxon>
        <taxon>Dikarya</taxon>
        <taxon>Basidiomycota</taxon>
        <taxon>Agaricomycotina</taxon>
        <taxon>Agaricomycetes</taxon>
        <taxon>Polyporales</taxon>
        <taxon>Sparassidaceae</taxon>
        <taxon>Sparassis</taxon>
    </lineage>
</organism>
<feature type="compositionally biased region" description="Low complexity" evidence="7">
    <location>
        <begin position="487"/>
        <end position="499"/>
    </location>
</feature>
<feature type="coiled-coil region" evidence="6">
    <location>
        <begin position="1073"/>
        <end position="1135"/>
    </location>
</feature>
<protein>
    <recommendedName>
        <fullName evidence="8">Pericentrin/AKAP-450 centrosomal targeting domain-containing protein</fullName>
    </recommendedName>
</protein>
<dbReference type="STRING" id="139825.A0A401H597"/>
<dbReference type="GeneID" id="38786447"/>
<feature type="region of interest" description="Disordered" evidence="7">
    <location>
        <begin position="467"/>
        <end position="516"/>
    </location>
</feature>
<name>A0A401H597_9APHY</name>
<feature type="compositionally biased region" description="Basic and acidic residues" evidence="7">
    <location>
        <begin position="123"/>
        <end position="137"/>
    </location>
</feature>
<feature type="compositionally biased region" description="Basic residues" evidence="7">
    <location>
        <begin position="212"/>
        <end position="224"/>
    </location>
</feature>
<feature type="coiled-coil region" evidence="6">
    <location>
        <begin position="763"/>
        <end position="1022"/>
    </location>
</feature>